<sequence length="363" mass="41661">MKKIGIVKWEMHTAGGGEKVAINLASELSQKYEVHLVSMFSNAEVFFPLNNSFRFVNLSSKKLSMSKNFLEAVKKLRTYIIEHDLDIVLGIGISMNCIGIASTLGMEVKFVSCDHTNSIVDLDTRVKRIQRYVASRFADKIITLTTSDRDNYIKKYKLNPLKIDYIYNWVDPLVVDKLFDRNSKKLVTVGRFDKQKGYDLLSKVAIQVLLKNPDWEWDIYGSGNEQIKQDLITELYKGGVLSRVHFKGNVKGTENIYPGHAIYVMTSRYEGLPLVLLEAKQYGLPIVSFKCPTGPSEIVLDEENGYLVDNYDVDYMSRKISDLIENENLRLKFSDESMKDTDKFSKKKIIKQWEDLIEEMIGE</sequence>
<dbReference type="Proteomes" id="UP000595086">
    <property type="component" value="Chromosome"/>
</dbReference>
<organism evidence="3 4">
    <name type="scientific">Streptococcus oralis</name>
    <dbReference type="NCBI Taxonomy" id="1303"/>
    <lineage>
        <taxon>Bacteria</taxon>
        <taxon>Bacillati</taxon>
        <taxon>Bacillota</taxon>
        <taxon>Bacilli</taxon>
        <taxon>Lactobacillales</taxon>
        <taxon>Streptococcaceae</taxon>
        <taxon>Streptococcus</taxon>
    </lineage>
</organism>
<evidence type="ECO:0000259" key="2">
    <source>
        <dbReference type="Pfam" id="PF13439"/>
    </source>
</evidence>
<evidence type="ECO:0000259" key="1">
    <source>
        <dbReference type="Pfam" id="PF00534"/>
    </source>
</evidence>
<evidence type="ECO:0000313" key="3">
    <source>
        <dbReference type="EMBL" id="QPT02522.1"/>
    </source>
</evidence>
<dbReference type="GO" id="GO:0016757">
    <property type="term" value="F:glycosyltransferase activity"/>
    <property type="evidence" value="ECO:0007669"/>
    <property type="project" value="InterPro"/>
</dbReference>
<keyword evidence="3" id="KW-0808">Transferase</keyword>
<reference evidence="3 4" key="1">
    <citation type="submission" date="2020-12" db="EMBL/GenBank/DDBJ databases">
        <title>FDA dAtabase for Regulatory Grade micrObial Sequences (FDA-ARGOS): Supporting development and validation of Infectious Disease Dx tests.</title>
        <authorList>
            <person name="Sproer C."/>
            <person name="Gronow S."/>
            <person name="Severitt S."/>
            <person name="Schroder I."/>
            <person name="Tallon L."/>
            <person name="Sadzewicz L."/>
            <person name="Zhao X."/>
            <person name="Boylan J."/>
            <person name="Ott S."/>
            <person name="Bowen H."/>
            <person name="Vavikolanu K."/>
            <person name="Mehta A."/>
            <person name="Aluvathingal J."/>
            <person name="Nadendla S."/>
            <person name="Lowell S."/>
            <person name="Myers T."/>
            <person name="Yan Y."/>
            <person name="Sichtig H."/>
        </authorList>
    </citation>
    <scope>NUCLEOTIDE SEQUENCE [LARGE SCALE GENOMIC DNA]</scope>
    <source>
        <strain evidence="3 4">FDAARGOS_885</strain>
    </source>
</reference>
<protein>
    <submittedName>
        <fullName evidence="3">Glycosyltransferase family 4 protein</fullName>
    </submittedName>
</protein>
<dbReference type="Pfam" id="PF00534">
    <property type="entry name" value="Glycos_transf_1"/>
    <property type="match status" value="1"/>
</dbReference>
<feature type="domain" description="Glycosyl transferase family 1" evidence="1">
    <location>
        <begin position="178"/>
        <end position="337"/>
    </location>
</feature>
<proteinExistence type="predicted"/>
<dbReference type="SUPFAM" id="SSF53756">
    <property type="entry name" value="UDP-Glycosyltransferase/glycogen phosphorylase"/>
    <property type="match status" value="1"/>
</dbReference>
<name>A0A7T2ZY84_STROR</name>
<gene>
    <name evidence="3" type="ORF">I6G42_03825</name>
</gene>
<dbReference type="RefSeq" id="WP_038804129.1">
    <property type="nucleotide sequence ID" value="NZ_CP065707.1"/>
</dbReference>
<dbReference type="InterPro" id="IPR001296">
    <property type="entry name" value="Glyco_trans_1"/>
</dbReference>
<dbReference type="PANTHER" id="PTHR12526:SF630">
    <property type="entry name" value="GLYCOSYLTRANSFERASE"/>
    <property type="match status" value="1"/>
</dbReference>
<evidence type="ECO:0000313" key="4">
    <source>
        <dbReference type="Proteomes" id="UP000595086"/>
    </source>
</evidence>
<dbReference type="Gene3D" id="3.40.50.2000">
    <property type="entry name" value="Glycogen Phosphorylase B"/>
    <property type="match status" value="2"/>
</dbReference>
<dbReference type="EMBL" id="CP065707">
    <property type="protein sequence ID" value="QPT02522.1"/>
    <property type="molecule type" value="Genomic_DNA"/>
</dbReference>
<feature type="domain" description="Glycosyltransferase subfamily 4-like N-terminal" evidence="2">
    <location>
        <begin position="15"/>
        <end position="172"/>
    </location>
</feature>
<dbReference type="InterPro" id="IPR028098">
    <property type="entry name" value="Glyco_trans_4-like_N"/>
</dbReference>
<dbReference type="AlphaFoldDB" id="A0A7T2ZY84"/>
<dbReference type="CDD" id="cd03820">
    <property type="entry name" value="GT4_AmsD-like"/>
    <property type="match status" value="1"/>
</dbReference>
<dbReference type="Pfam" id="PF13439">
    <property type="entry name" value="Glyco_transf_4"/>
    <property type="match status" value="1"/>
</dbReference>
<dbReference type="PANTHER" id="PTHR12526">
    <property type="entry name" value="GLYCOSYLTRANSFERASE"/>
    <property type="match status" value="1"/>
</dbReference>
<accession>A0A7T2ZY84</accession>